<evidence type="ECO:0000256" key="3">
    <source>
        <dbReference type="ARBA" id="ARBA00022989"/>
    </source>
</evidence>
<dbReference type="InterPro" id="IPR037185">
    <property type="entry name" value="EmrE-like"/>
</dbReference>
<keyword evidence="4 5" id="KW-0472">Membrane</keyword>
<dbReference type="GO" id="GO:0016020">
    <property type="term" value="C:membrane"/>
    <property type="evidence" value="ECO:0007669"/>
    <property type="project" value="UniProtKB-SubCell"/>
</dbReference>
<evidence type="ECO:0000256" key="5">
    <source>
        <dbReference type="SAM" id="Phobius"/>
    </source>
</evidence>
<dbReference type="PANTHER" id="PTHR22911:SF6">
    <property type="entry name" value="SOLUTE CARRIER FAMILY 35 MEMBER G1"/>
    <property type="match status" value="1"/>
</dbReference>
<feature type="transmembrane region" description="Helical" evidence="5">
    <location>
        <begin position="85"/>
        <end position="102"/>
    </location>
</feature>
<name>A0A7G9LEM4_9FLAO</name>
<keyword evidence="8" id="KW-1185">Reference proteome</keyword>
<reference evidence="7 8" key="1">
    <citation type="submission" date="2020-08" db="EMBL/GenBank/DDBJ databases">
        <title>Polaribacter sp. L12M9 isolated from gut of the Korean scallop.</title>
        <authorList>
            <person name="Jeong Y.S."/>
        </authorList>
    </citation>
    <scope>NUCLEOTIDE SEQUENCE [LARGE SCALE GENOMIC DNA]</scope>
    <source>
        <strain evidence="7 8">L12M9</strain>
    </source>
</reference>
<dbReference type="Pfam" id="PF00892">
    <property type="entry name" value="EamA"/>
    <property type="match status" value="2"/>
</dbReference>
<evidence type="ECO:0000256" key="1">
    <source>
        <dbReference type="ARBA" id="ARBA00004141"/>
    </source>
</evidence>
<feature type="transmembrane region" description="Helical" evidence="5">
    <location>
        <begin position="165"/>
        <end position="184"/>
    </location>
</feature>
<dbReference type="InterPro" id="IPR000620">
    <property type="entry name" value="EamA_dom"/>
</dbReference>
<evidence type="ECO:0000259" key="6">
    <source>
        <dbReference type="Pfam" id="PF00892"/>
    </source>
</evidence>
<dbReference type="Gene3D" id="1.10.3730.20">
    <property type="match status" value="1"/>
</dbReference>
<feature type="transmembrane region" description="Helical" evidence="5">
    <location>
        <begin position="109"/>
        <end position="128"/>
    </location>
</feature>
<dbReference type="SUPFAM" id="SSF103481">
    <property type="entry name" value="Multidrug resistance efflux transporter EmrE"/>
    <property type="match status" value="2"/>
</dbReference>
<feature type="transmembrane region" description="Helical" evidence="5">
    <location>
        <begin position="190"/>
        <end position="209"/>
    </location>
</feature>
<organism evidence="7 8">
    <name type="scientific">Polaribacter pectinis</name>
    <dbReference type="NCBI Taxonomy" id="2738844"/>
    <lineage>
        <taxon>Bacteria</taxon>
        <taxon>Pseudomonadati</taxon>
        <taxon>Bacteroidota</taxon>
        <taxon>Flavobacteriia</taxon>
        <taxon>Flavobacteriales</taxon>
        <taxon>Flavobacteriaceae</taxon>
    </lineage>
</organism>
<dbReference type="KEGG" id="ppec:H9W90_06190"/>
<evidence type="ECO:0000256" key="2">
    <source>
        <dbReference type="ARBA" id="ARBA00022692"/>
    </source>
</evidence>
<feature type="transmembrane region" description="Helical" evidence="5">
    <location>
        <begin position="247"/>
        <end position="266"/>
    </location>
</feature>
<feature type="transmembrane region" description="Helical" evidence="5">
    <location>
        <begin position="23"/>
        <end position="45"/>
    </location>
</feature>
<feature type="domain" description="EamA" evidence="6">
    <location>
        <begin position="134"/>
        <end position="262"/>
    </location>
</feature>
<feature type="domain" description="EamA" evidence="6">
    <location>
        <begin position="2"/>
        <end position="124"/>
    </location>
</feature>
<dbReference type="Proteomes" id="UP000515808">
    <property type="component" value="Chromosome"/>
</dbReference>
<evidence type="ECO:0000256" key="4">
    <source>
        <dbReference type="ARBA" id="ARBA00023136"/>
    </source>
</evidence>
<feature type="transmembrane region" description="Helical" evidence="5">
    <location>
        <begin position="134"/>
        <end position="153"/>
    </location>
</feature>
<keyword evidence="3 5" id="KW-1133">Transmembrane helix</keyword>
<feature type="transmembrane region" description="Helical" evidence="5">
    <location>
        <begin position="221"/>
        <end position="241"/>
    </location>
</feature>
<keyword evidence="2 5" id="KW-0812">Transmembrane</keyword>
<accession>A0A7G9LEM4</accession>
<comment type="subcellular location">
    <subcellularLocation>
        <location evidence="1">Membrane</location>
        <topology evidence="1">Multi-pass membrane protein</topology>
    </subcellularLocation>
</comment>
<evidence type="ECO:0000313" key="8">
    <source>
        <dbReference type="Proteomes" id="UP000515808"/>
    </source>
</evidence>
<dbReference type="PANTHER" id="PTHR22911">
    <property type="entry name" value="ACYL-MALONYL CONDENSING ENZYME-RELATED"/>
    <property type="match status" value="1"/>
</dbReference>
<evidence type="ECO:0000313" key="7">
    <source>
        <dbReference type="EMBL" id="QNM87073.1"/>
    </source>
</evidence>
<feature type="transmembrane region" description="Helical" evidence="5">
    <location>
        <begin position="57"/>
        <end position="79"/>
    </location>
</feature>
<dbReference type="AlphaFoldDB" id="A0A7G9LEM4"/>
<sequence length="272" mass="30830">MIYSVIAFSLMNAVVKYLTSFNVYQIVFFRSVGTLAFTIPLILKYKIPILGTHKKLLFIRGLIGVISLTCFFESLNYLAVGTAVSLRYTSPIFAAIFSLIFLKETIKPIQWLLFLLAFVGVLIIKGFGIDVNTIGLLLVITSAIFLGLIFVVIRKIGDKEHPLVIINYFMVMAFVFGGIMSINYWKNPTIIEWLLLSSLGVFGYIGQLYMTKAFQLHETNVIAPLKYLEVIFMIIIGATWFGEIYNLWTLLGIFLILLGLVYNIYLKSKKNI</sequence>
<protein>
    <submittedName>
        <fullName evidence="7">DMT family transporter</fullName>
    </submittedName>
</protein>
<dbReference type="EMBL" id="CP060695">
    <property type="protein sequence ID" value="QNM87073.1"/>
    <property type="molecule type" value="Genomic_DNA"/>
</dbReference>
<proteinExistence type="predicted"/>
<gene>
    <name evidence="7" type="ORF">H9W90_06190</name>
</gene>